<sequence length="47" mass="5409">MSMVDDPRPPLPNWVTDVYTVLETAQKHEESEPIDTDLLYLRSFGTT</sequence>
<accession>D2S0I9</accession>
<dbReference type="EMBL" id="CP001861">
    <property type="protein sequence ID" value="ADB62886.1"/>
    <property type="molecule type" value="Genomic_DNA"/>
</dbReference>
<geneLocation type="plasmid" evidence="1 2">
    <name>pHTUR01</name>
</geneLocation>
<keyword evidence="2" id="KW-1185">Reference proteome</keyword>
<organism evidence="1 2">
    <name type="scientific">Haloterrigena turkmenica (strain ATCC 51198 / DSM 5511 / JCM 9101 / NCIMB 13204 / VKM B-1734 / 4k)</name>
    <name type="common">Halococcus turkmenicus</name>
    <dbReference type="NCBI Taxonomy" id="543526"/>
    <lineage>
        <taxon>Archaea</taxon>
        <taxon>Methanobacteriati</taxon>
        <taxon>Methanobacteriota</taxon>
        <taxon>Stenosarchaea group</taxon>
        <taxon>Halobacteria</taxon>
        <taxon>Halobacteriales</taxon>
        <taxon>Natrialbaceae</taxon>
        <taxon>Haloterrigena</taxon>
    </lineage>
</organism>
<evidence type="ECO:0000313" key="1">
    <source>
        <dbReference type="EMBL" id="ADB62886.1"/>
    </source>
</evidence>
<dbReference type="KEGG" id="htu:Htur_4046"/>
<keyword evidence="1" id="KW-0614">Plasmid</keyword>
<evidence type="ECO:0000313" key="2">
    <source>
        <dbReference type="Proteomes" id="UP000001903"/>
    </source>
</evidence>
<dbReference type="AlphaFoldDB" id="D2S0I9"/>
<proteinExistence type="predicted"/>
<name>D2S0I9_HALTV</name>
<reference evidence="1 2" key="1">
    <citation type="journal article" date="2010" name="Stand. Genomic Sci.">
        <title>Complete genome sequence of Haloterrigena turkmenica type strain (4k).</title>
        <authorList>
            <person name="Saunders E."/>
            <person name="Tindall B.J."/>
            <person name="Fahnrich R."/>
            <person name="Lapidus A."/>
            <person name="Copeland A."/>
            <person name="Del Rio T.G."/>
            <person name="Lucas S."/>
            <person name="Chen F."/>
            <person name="Tice H."/>
            <person name="Cheng J.F."/>
            <person name="Han C."/>
            <person name="Detter J.C."/>
            <person name="Bruce D."/>
            <person name="Goodwin L."/>
            <person name="Chain P."/>
            <person name="Pitluck S."/>
            <person name="Pati A."/>
            <person name="Ivanova N."/>
            <person name="Mavromatis K."/>
            <person name="Chen A."/>
            <person name="Palaniappan K."/>
            <person name="Land M."/>
            <person name="Hauser L."/>
            <person name="Chang Y.J."/>
            <person name="Jeffries C.D."/>
            <person name="Brettin T."/>
            <person name="Rohde M."/>
            <person name="Goker M."/>
            <person name="Bristow J."/>
            <person name="Eisen J.A."/>
            <person name="Markowitz V."/>
            <person name="Hugenholtz P."/>
            <person name="Klenk H.P."/>
            <person name="Kyrpides N.C."/>
        </authorList>
    </citation>
    <scope>NUCLEOTIDE SEQUENCE [LARGE SCALE GENOMIC DNA]</scope>
    <source>
        <strain evidence="2">ATCC 51198 / DSM 5511 / JCM 9101 / NCIMB 13204 / VKM B-1734 / 4k</strain>
    </source>
</reference>
<dbReference type="Proteomes" id="UP000001903">
    <property type="component" value="Plasmid pHTUR01"/>
</dbReference>
<protein>
    <submittedName>
        <fullName evidence="1">Uncharacterized protein</fullName>
    </submittedName>
</protein>
<dbReference type="HOGENOM" id="CLU_3163041_0_0_2"/>
<gene>
    <name evidence="1" type="ordered locus">Htur_4046</name>
</gene>